<evidence type="ECO:0000313" key="2">
    <source>
        <dbReference type="Proteomes" id="UP001172386"/>
    </source>
</evidence>
<reference evidence="1" key="1">
    <citation type="submission" date="2022-10" db="EMBL/GenBank/DDBJ databases">
        <title>Culturing micro-colonial fungi from biological soil crusts in the Mojave desert and describing Neophaeococcomyces mojavensis, and introducing the new genera and species Taxawa tesnikishii.</title>
        <authorList>
            <person name="Kurbessoian T."/>
            <person name="Stajich J.E."/>
        </authorList>
    </citation>
    <scope>NUCLEOTIDE SEQUENCE</scope>
    <source>
        <strain evidence="1">JES_112</strain>
    </source>
</reference>
<gene>
    <name evidence="1" type="ORF">H2198_003078</name>
</gene>
<comment type="caution">
    <text evidence="1">The sequence shown here is derived from an EMBL/GenBank/DDBJ whole genome shotgun (WGS) entry which is preliminary data.</text>
</comment>
<accession>A0ACC3ACT3</accession>
<keyword evidence="2" id="KW-1185">Reference proteome</keyword>
<name>A0ACC3ACT3_9EURO</name>
<protein>
    <submittedName>
        <fullName evidence="1">Uncharacterized protein</fullName>
    </submittedName>
</protein>
<sequence>MAEVLGITASTLSIVGFAAQILQGCQTICAFLDSLKDAPDDLRLFRAEVKMFHSLLESYRAALADGDESLGSERWDLARLALDYSDEAVSELQKLAGHTGDKQSMWKDVKAVLRKEKFSKHLGRIEKAKGYILASRTNMSFVQELKRCGLARDTRETREAISTLNSKFSATAEIVSNIPNKIQGIGQTSYETRTAVAQLSNSVSEKFAHLPVGINKMFATTLRSVLQEFYKDSNGPQMHSGIGNNEKGHVDHIYTPADPGLRSDISEDSSCRVLKQKRRKVAVQTWFGTVFIHSTTSTTQETINTNCLKVRVNSPRTILTHLHVVITPCMLRIGLFCAIIWRRNGDDGPGFNMNLRVYNKVDKTAPIIQACKSADIQEVKRLFSKGQASPFDRLEGKQSLLDIILERMVLLPMRQDPKIALKKLKDLFDLFKMMVGHGLDPGQLWSHRDKSSPGPLPFLAMFPFFSSPEFVPTIHNTARIIIENSIQDPFSTADFTELLRFLQSASAWEPLPVTQLVLHQEHWQPEWEIKETVAPYQSDKKPMQLGPRDAQCLRTWLEHAVDQREAVMALRYSSHLLANVIRYGGLREDIGEQFYYHHICVALKFGIDFQDDSDGPSLLATLRECGKLYQLRTALRNLLWEEDDINDLFETELLASLAFQIAHLEHREVHGRALPTAMRFELISAPEWNHYLRELDYGVFNRCSSRSIPQTQPGQGRMHVSENDYETIQIGQQHDGNRARTMDGLYQLAFSIFLTSIGMILGLIVSKVPALYQDLVRVL</sequence>
<organism evidence="1 2">
    <name type="scientific">Neophaeococcomyces mojaviensis</name>
    <dbReference type="NCBI Taxonomy" id="3383035"/>
    <lineage>
        <taxon>Eukaryota</taxon>
        <taxon>Fungi</taxon>
        <taxon>Dikarya</taxon>
        <taxon>Ascomycota</taxon>
        <taxon>Pezizomycotina</taxon>
        <taxon>Eurotiomycetes</taxon>
        <taxon>Chaetothyriomycetidae</taxon>
        <taxon>Chaetothyriales</taxon>
        <taxon>Chaetothyriales incertae sedis</taxon>
        <taxon>Neophaeococcomyces</taxon>
    </lineage>
</organism>
<proteinExistence type="predicted"/>
<evidence type="ECO:0000313" key="1">
    <source>
        <dbReference type="EMBL" id="KAJ9659503.1"/>
    </source>
</evidence>
<dbReference type="Proteomes" id="UP001172386">
    <property type="component" value="Unassembled WGS sequence"/>
</dbReference>
<dbReference type="EMBL" id="JAPDRQ010000039">
    <property type="protein sequence ID" value="KAJ9659503.1"/>
    <property type="molecule type" value="Genomic_DNA"/>
</dbReference>